<feature type="compositionally biased region" description="Low complexity" evidence="3">
    <location>
        <begin position="1102"/>
        <end position="1122"/>
    </location>
</feature>
<dbReference type="PANTHER" id="PTHR22746">
    <property type="entry name" value="RAB6A-GEF COMPLEX PARTNER PROTEIN 1"/>
    <property type="match status" value="1"/>
</dbReference>
<accession>A9V1C7</accession>
<dbReference type="eggNOG" id="KOG2006">
    <property type="taxonomic scope" value="Eukaryota"/>
</dbReference>
<dbReference type="GO" id="GO:0042147">
    <property type="term" value="P:retrograde transport, endosome to Golgi"/>
    <property type="evidence" value="ECO:0000318"/>
    <property type="project" value="GO_Central"/>
</dbReference>
<dbReference type="SUPFAM" id="SSF82171">
    <property type="entry name" value="DPP6 N-terminal domain-like"/>
    <property type="match status" value="1"/>
</dbReference>
<organism evidence="5 6">
    <name type="scientific">Monosiga brevicollis</name>
    <name type="common">Choanoflagellate</name>
    <dbReference type="NCBI Taxonomy" id="81824"/>
    <lineage>
        <taxon>Eukaryota</taxon>
        <taxon>Choanoflagellata</taxon>
        <taxon>Craspedida</taxon>
        <taxon>Salpingoecidae</taxon>
        <taxon>Monosiga</taxon>
    </lineage>
</organism>
<sequence length="1122" mass="121292">MYYPVGLPSVQALGLSGPMIGCALAPDGGLVCALTKRELVLLDANAAALLAVARYPLQHGAFAHLVWHPDGQSVACATSHFKILFFRVTRQPEPSWQLSTTQASNLASTGHSEDLLSFELNCAFDEATQAAIVAECRAPILALAATPLNVIAITLEGDAEFIQWLANIRLQHAWNFTGVPASPLPQTNDHAVPDASRKAVYVSTASTLLTNASAGAVLYQLDLEQKTTTVCPTRAAPDFYHPAMKGTKSIAHPTSTHHPQRVPGPRGIRPGRCGAFAVSPDASLVAFVCPGSHSLDVTRLGASASQGMQHLYRLVLDEFLPALPESATARLDVQWTHDAAALAVLAGVATGAACELFSTYGLHLASIRLPAFNHLLPLFITWNAYSSALRCWQSSLEPASGIEAHGVPLRIVTHRTCRSASIESASAAHASEAMLLGHSAVYISVELQQNLTSTESLERLCSAAWRRITVAEAYAGRNAPLRFATLSDDSSHLVVAGTSGFAVYALSSNKWRLFGNEAQEATFSCMTAPAWHGTRLIVPARLREDSAGVQWQLQVYPLDRKLGIQEIGFRLDLAAPVLSLNVSGDLVCALMANERVVLYQITESDRLERLGAIDLQLEAGVRLDAHASVMLGPSLDPSDDETLKAKTAAEDPAQTLGEEPASALKDSTQTLLLRVNGDLYTCQLDLIHAEEAWDVQSRGPLVLLAQNVEAVLAPRPDAHANHMLTSALWLNCGNAGLKVWMKTVNEHQRHAQRLMLTMPSMIYPLALLFNHAVAVGATVDQTTLHLDSDTVLEGHQLKRRTQLFMQHVLLSLLRRGFLATANLIAQDLQSLGYFNHVVELMLHEVIENDPERPLGDGKTLIAAVVAFVQQYPVWRGIVGQCARKTDMSKWSILFDVTGSPVAIFEACLEAEDFVTAASYLMIMQASVSAEQTRHHSYQLLSASLSRGNWALSRDIVRFLMATQDPAGDAHQHQAIQDAIMSQTKYLLAHGQLVTAVQLCASLDQDLRGIVSRLPSRDCRVDDFGVALSHLLSDFPALGTAMTTRDVAVDMVDMLNETQRVRAVKTALFRGLDTIARTAVLLESDQVDPDDIERTLPASPTNTDPATGPASPSTAPASECRIS</sequence>
<dbReference type="Pfam" id="PF25440">
    <property type="entry name" value="Beta-prop_RIC1_2nd"/>
    <property type="match status" value="1"/>
</dbReference>
<comment type="subcellular location">
    <subcellularLocation>
        <location evidence="1">Membrane</location>
    </subcellularLocation>
</comment>
<evidence type="ECO:0000259" key="4">
    <source>
        <dbReference type="Pfam" id="PF07064"/>
    </source>
</evidence>
<feature type="region of interest" description="Disordered" evidence="3">
    <location>
        <begin position="634"/>
        <end position="661"/>
    </location>
</feature>
<reference evidence="5 6" key="1">
    <citation type="journal article" date="2008" name="Nature">
        <title>The genome of the choanoflagellate Monosiga brevicollis and the origin of metazoans.</title>
        <authorList>
            <consortium name="JGI Sequencing"/>
            <person name="King N."/>
            <person name="Westbrook M.J."/>
            <person name="Young S.L."/>
            <person name="Kuo A."/>
            <person name="Abedin M."/>
            <person name="Chapman J."/>
            <person name="Fairclough S."/>
            <person name="Hellsten U."/>
            <person name="Isogai Y."/>
            <person name="Letunic I."/>
            <person name="Marr M."/>
            <person name="Pincus D."/>
            <person name="Putnam N."/>
            <person name="Rokas A."/>
            <person name="Wright K.J."/>
            <person name="Zuzow R."/>
            <person name="Dirks W."/>
            <person name="Good M."/>
            <person name="Goodstein D."/>
            <person name="Lemons D."/>
            <person name="Li W."/>
            <person name="Lyons J.B."/>
            <person name="Morris A."/>
            <person name="Nichols S."/>
            <person name="Richter D.J."/>
            <person name="Salamov A."/>
            <person name="Bork P."/>
            <person name="Lim W.A."/>
            <person name="Manning G."/>
            <person name="Miller W.T."/>
            <person name="McGinnis W."/>
            <person name="Shapiro H."/>
            <person name="Tjian R."/>
            <person name="Grigoriev I.V."/>
            <person name="Rokhsar D."/>
        </authorList>
    </citation>
    <scope>NUCLEOTIDE SEQUENCE [LARGE SCALE GENOMIC DNA]</scope>
    <source>
        <strain evidence="6">MX1 / ATCC 50154</strain>
    </source>
</reference>
<dbReference type="RefSeq" id="XP_001746648.1">
    <property type="nucleotide sequence ID" value="XM_001746596.1"/>
</dbReference>
<dbReference type="STRING" id="81824.A9V1C7"/>
<dbReference type="InterPro" id="IPR009771">
    <property type="entry name" value="RIC1_C"/>
</dbReference>
<dbReference type="KEGG" id="mbr:MONBRDRAFT_37379"/>
<dbReference type="Proteomes" id="UP000001357">
    <property type="component" value="Unassembled WGS sequence"/>
</dbReference>
<dbReference type="Pfam" id="PF07064">
    <property type="entry name" value="RIC1"/>
    <property type="match status" value="1"/>
</dbReference>
<evidence type="ECO:0000256" key="3">
    <source>
        <dbReference type="SAM" id="MobiDB-lite"/>
    </source>
</evidence>
<gene>
    <name evidence="5" type="ORF">MONBRDRAFT_37379</name>
</gene>
<dbReference type="GeneID" id="5891980"/>
<evidence type="ECO:0000256" key="2">
    <source>
        <dbReference type="ARBA" id="ARBA00023136"/>
    </source>
</evidence>
<dbReference type="PANTHER" id="PTHR22746:SF10">
    <property type="entry name" value="GUANINE NUCLEOTIDE EXCHANGE FACTOR SUBUNIT RIC1"/>
    <property type="match status" value="1"/>
</dbReference>
<proteinExistence type="predicted"/>
<feature type="region of interest" description="Disordered" evidence="3">
    <location>
        <begin position="1085"/>
        <end position="1122"/>
    </location>
</feature>
<protein>
    <recommendedName>
        <fullName evidence="4">RIC1 C-terminal alpha solenoid region domain-containing protein</fullName>
    </recommendedName>
</protein>
<dbReference type="GO" id="GO:0005829">
    <property type="term" value="C:cytosol"/>
    <property type="evidence" value="ECO:0000318"/>
    <property type="project" value="GO_Central"/>
</dbReference>
<name>A9V1C7_MONBE</name>
<dbReference type="InterPro" id="IPR040096">
    <property type="entry name" value="Ric1"/>
</dbReference>
<evidence type="ECO:0000313" key="6">
    <source>
        <dbReference type="Proteomes" id="UP000001357"/>
    </source>
</evidence>
<dbReference type="FunCoup" id="A9V1C7">
    <property type="interactions" value="1105"/>
</dbReference>
<dbReference type="AlphaFoldDB" id="A9V1C7"/>
<dbReference type="GO" id="GO:0000139">
    <property type="term" value="C:Golgi membrane"/>
    <property type="evidence" value="ECO:0000318"/>
    <property type="project" value="GO_Central"/>
</dbReference>
<evidence type="ECO:0000313" key="5">
    <source>
        <dbReference type="EMBL" id="EDQ88544.1"/>
    </source>
</evidence>
<dbReference type="InParanoid" id="A9V1C7"/>
<keyword evidence="2" id="KW-0472">Membrane</keyword>
<dbReference type="EMBL" id="CH991554">
    <property type="protein sequence ID" value="EDQ88544.1"/>
    <property type="molecule type" value="Genomic_DNA"/>
</dbReference>
<keyword evidence="6" id="KW-1185">Reference proteome</keyword>
<feature type="domain" description="RIC1 C-terminal alpha solenoid region" evidence="4">
    <location>
        <begin position="806"/>
        <end position="974"/>
    </location>
</feature>
<evidence type="ECO:0000256" key="1">
    <source>
        <dbReference type="ARBA" id="ARBA00004370"/>
    </source>
</evidence>
<dbReference type="GO" id="GO:0034066">
    <property type="term" value="C:Ric1-Rgp1 guanyl-nucleotide exchange factor complex"/>
    <property type="evidence" value="ECO:0000318"/>
    <property type="project" value="GO_Central"/>
</dbReference>
<dbReference type="GO" id="GO:0006886">
    <property type="term" value="P:intracellular protein transport"/>
    <property type="evidence" value="ECO:0000318"/>
    <property type="project" value="GO_Central"/>
</dbReference>